<dbReference type="Pfam" id="PF05157">
    <property type="entry name" value="MshEN"/>
    <property type="match status" value="1"/>
</dbReference>
<dbReference type="InterPro" id="IPR003593">
    <property type="entry name" value="AAA+_ATPase"/>
</dbReference>
<dbReference type="PROSITE" id="PS00662">
    <property type="entry name" value="T2SP_E"/>
    <property type="match status" value="1"/>
</dbReference>
<dbReference type="Gene3D" id="3.30.450.40">
    <property type="match status" value="2"/>
</dbReference>
<evidence type="ECO:0000313" key="7">
    <source>
        <dbReference type="Proteomes" id="UP000594688"/>
    </source>
</evidence>
<dbReference type="InterPro" id="IPR003018">
    <property type="entry name" value="GAF"/>
</dbReference>
<organism evidence="6 7">
    <name type="scientific">Candidatus Nitronauta litoralis</name>
    <dbReference type="NCBI Taxonomy" id="2705533"/>
    <lineage>
        <taxon>Bacteria</taxon>
        <taxon>Pseudomonadati</taxon>
        <taxon>Nitrospinota/Tectimicrobiota group</taxon>
        <taxon>Nitrospinota</taxon>
        <taxon>Nitrospinia</taxon>
        <taxon>Nitrospinales</taxon>
        <taxon>Nitrospinaceae</taxon>
        <taxon>Candidatus Nitronauta</taxon>
    </lineage>
</organism>
<keyword evidence="2" id="KW-0547">Nucleotide-binding</keyword>
<dbReference type="Pfam" id="PF01590">
    <property type="entry name" value="GAF"/>
    <property type="match status" value="2"/>
</dbReference>
<keyword evidence="3" id="KW-0067">ATP-binding</keyword>
<dbReference type="SMART" id="SM00382">
    <property type="entry name" value="AAA"/>
    <property type="match status" value="1"/>
</dbReference>
<proteinExistence type="inferred from homology"/>
<feature type="compositionally biased region" description="Basic and acidic residues" evidence="4">
    <location>
        <begin position="49"/>
        <end position="73"/>
    </location>
</feature>
<dbReference type="SMART" id="SM00065">
    <property type="entry name" value="GAF"/>
    <property type="match status" value="2"/>
</dbReference>
<dbReference type="Pfam" id="PF00437">
    <property type="entry name" value="T2SSE"/>
    <property type="match status" value="1"/>
</dbReference>
<feature type="region of interest" description="Disordered" evidence="4">
    <location>
        <begin position="1"/>
        <end position="102"/>
    </location>
</feature>
<dbReference type="GO" id="GO:0016887">
    <property type="term" value="F:ATP hydrolysis activity"/>
    <property type="evidence" value="ECO:0007669"/>
    <property type="project" value="TreeGrafter"/>
</dbReference>
<dbReference type="Gene3D" id="3.30.300.160">
    <property type="entry name" value="Type II secretion system, protein E, N-terminal domain"/>
    <property type="match status" value="1"/>
</dbReference>
<dbReference type="GO" id="GO:0005886">
    <property type="term" value="C:plasma membrane"/>
    <property type="evidence" value="ECO:0007669"/>
    <property type="project" value="TreeGrafter"/>
</dbReference>
<name>A0A7T0BYT9_9BACT</name>
<dbReference type="PANTHER" id="PTHR30258:SF1">
    <property type="entry name" value="PROTEIN TRANSPORT PROTEIN HOFB HOMOLOG"/>
    <property type="match status" value="1"/>
</dbReference>
<dbReference type="CDD" id="cd01129">
    <property type="entry name" value="PulE-GspE-like"/>
    <property type="match status" value="1"/>
</dbReference>
<dbReference type="KEGG" id="nli:G3M70_14425"/>
<dbReference type="GO" id="GO:0005524">
    <property type="term" value="F:ATP binding"/>
    <property type="evidence" value="ECO:0007669"/>
    <property type="project" value="UniProtKB-KW"/>
</dbReference>
<dbReference type="EMBL" id="CP048685">
    <property type="protein sequence ID" value="QPJ63007.1"/>
    <property type="molecule type" value="Genomic_DNA"/>
</dbReference>
<dbReference type="SUPFAM" id="SSF52540">
    <property type="entry name" value="P-loop containing nucleoside triphosphate hydrolases"/>
    <property type="match status" value="1"/>
</dbReference>
<dbReference type="SUPFAM" id="SSF160246">
    <property type="entry name" value="EspE N-terminal domain-like"/>
    <property type="match status" value="1"/>
</dbReference>
<evidence type="ECO:0000256" key="4">
    <source>
        <dbReference type="SAM" id="MobiDB-lite"/>
    </source>
</evidence>
<dbReference type="InterPro" id="IPR037257">
    <property type="entry name" value="T2SS_E_N_sf"/>
</dbReference>
<dbReference type="InterPro" id="IPR007831">
    <property type="entry name" value="T2SS_GspE_N"/>
</dbReference>
<evidence type="ECO:0000256" key="1">
    <source>
        <dbReference type="ARBA" id="ARBA00006611"/>
    </source>
</evidence>
<dbReference type="AlphaFoldDB" id="A0A7T0BYT9"/>
<accession>A0A7T0BYT9</accession>
<dbReference type="InterPro" id="IPR027417">
    <property type="entry name" value="P-loop_NTPase"/>
</dbReference>
<dbReference type="Gene3D" id="3.30.450.90">
    <property type="match status" value="1"/>
</dbReference>
<protein>
    <submittedName>
        <fullName evidence="6">Flp pilus assembly complex ATPase component</fullName>
    </submittedName>
</protein>
<feature type="domain" description="Bacterial type II secretion system protein E" evidence="5">
    <location>
        <begin position="843"/>
        <end position="857"/>
    </location>
</feature>
<dbReference type="Proteomes" id="UP000594688">
    <property type="component" value="Chromosome"/>
</dbReference>
<sequence length="1035" mass="116825">MPLITQKKGGGGGSEELPPKSSAKDSVKKKGPEKNKHHELSGTGLSLEEAIKNAQEEDTGKAKDESPEVKNEQRQAITPSPPGKELSQEERRDEEMRKKCGGRRVSDRIKPLLAQLVTLVSSDNITEAFLNLSDEIKEFFDSEYLIVYSIDSKNNQLVSRNLISDRIEEKRLPITNDNLPGYAVKNETALNIFNVDNEEDLKRYPGLKHDSTWDKKLGSKTKQALVVPVFYEKKTLGAIEIINNRTGEEFSDQFLKLAQEMAKALSRPLEKLRQEEIKEKIQDLGLLIQQASAMDELFIKLIDPMKEIFLSESIAIYALDKEKGEIFSKVKTGEEIQEIRLTVGPSSVAGWVGQEKRMVNVADVYDSKSLTQYHPELKFDKAWDEKSGNKTTSMLCCPMLYENNVMGVVQLTNRVNAERYNNHDEKNLITVSQMLAISLYNNKKFMGNRPTKFSYLVNNGFLTAEELQKAIAKARKTQSDVESVLIDEIGIKAKELGKSYENYFGVPYFGHSDDIVLPKRYFEGLNRKHMKKHFWVPIQNDENLAVILIDNPSDMDRIRSIKMIFPRKEIQFKVGLKSDIQKFLSGTLSDEPAEEVDDSAPPPSEDMSELLESLMSEADDVDVMEGDEDEESAITEGDSSIVRLVNKVITDAYDQGVSDIHIEPGIDKKELRVRYRKEGDCEIIQKIPSMYKQAMISRIKIMSRLDIAEKRLPQDGKIKMKYGRKQIELRVATCPTVGGNEDVVMRILAASKPFPLDAMNFSPPNLEILERNVVKPYGIFLVVGPTGSGKTTTLHSCLGYINTPKKKIWTAEDPVEITQEGLRQVQMQNKIGLDFSRAMRSFLRGDPDVIMVGEMRDVETCAIGIEASLTGHLVFSTLHTNSAPETVSRLIDMGMNPINFADALLVILAQRLVKTLCKHCKEDYHPSKQEFDNLVEEYGEKWFPRLGIEYNDDLMLKRPKGCKKCGDSGYSGRTGLHEVMEGTAMMKRLIMKKALVEEIREQAIQDGMSTLKQDGIYKIFKGDCDYKQVAAVCIA</sequence>
<evidence type="ECO:0000313" key="6">
    <source>
        <dbReference type="EMBL" id="QPJ63007.1"/>
    </source>
</evidence>
<dbReference type="Gene3D" id="3.40.50.300">
    <property type="entry name" value="P-loop containing nucleotide triphosphate hydrolases"/>
    <property type="match status" value="1"/>
</dbReference>
<evidence type="ECO:0000259" key="5">
    <source>
        <dbReference type="PROSITE" id="PS00662"/>
    </source>
</evidence>
<dbReference type="InterPro" id="IPR029016">
    <property type="entry name" value="GAF-like_dom_sf"/>
</dbReference>
<evidence type="ECO:0000256" key="2">
    <source>
        <dbReference type="ARBA" id="ARBA00022741"/>
    </source>
</evidence>
<comment type="similarity">
    <text evidence="1">Belongs to the GSP E family.</text>
</comment>
<feature type="compositionally biased region" description="Basic and acidic residues" evidence="4">
    <location>
        <begin position="22"/>
        <end position="40"/>
    </location>
</feature>
<evidence type="ECO:0000256" key="3">
    <source>
        <dbReference type="ARBA" id="ARBA00022840"/>
    </source>
</evidence>
<gene>
    <name evidence="6" type="primary">cpaF</name>
    <name evidence="6" type="ORF">G3M70_14425</name>
</gene>
<feature type="compositionally biased region" description="Basic and acidic residues" evidence="4">
    <location>
        <begin position="86"/>
        <end position="102"/>
    </location>
</feature>
<dbReference type="InterPro" id="IPR001482">
    <property type="entry name" value="T2SS/T4SS_dom"/>
</dbReference>
<dbReference type="PANTHER" id="PTHR30258">
    <property type="entry name" value="TYPE II SECRETION SYSTEM PROTEIN GSPE-RELATED"/>
    <property type="match status" value="1"/>
</dbReference>
<feature type="region of interest" description="Disordered" evidence="4">
    <location>
        <begin position="587"/>
        <end position="607"/>
    </location>
</feature>
<reference evidence="6 7" key="1">
    <citation type="submission" date="2020-02" db="EMBL/GenBank/DDBJ databases">
        <title>Genomic and physiological characterization of two novel Nitrospinaceae genera.</title>
        <authorList>
            <person name="Mueller A.J."/>
            <person name="Jung M.-Y."/>
            <person name="Strachan C.R."/>
            <person name="Herbold C.W."/>
            <person name="Kirkegaard R.H."/>
            <person name="Daims H."/>
        </authorList>
    </citation>
    <scope>NUCLEOTIDE SEQUENCE [LARGE SCALE GENOMIC DNA]</scope>
    <source>
        <strain evidence="6">EB</strain>
    </source>
</reference>
<dbReference type="SUPFAM" id="SSF55781">
    <property type="entry name" value="GAF domain-like"/>
    <property type="match status" value="2"/>
</dbReference>